<reference evidence="2" key="1">
    <citation type="submission" date="2017-02" db="EMBL/GenBank/DDBJ databases">
        <authorList>
            <person name="Dridi B."/>
        </authorList>
    </citation>
    <scope>NUCLEOTIDE SEQUENCE [LARGE SCALE GENOMIC DNA]</scope>
    <source>
        <strain evidence="2">EB411</strain>
    </source>
</reference>
<name>A0A1R4K3J1_9MICO</name>
<dbReference type="Pfam" id="PF13419">
    <property type="entry name" value="HAD_2"/>
    <property type="match status" value="1"/>
</dbReference>
<dbReference type="OrthoDB" id="9776368at2"/>
<dbReference type="GO" id="GO:0004713">
    <property type="term" value="F:protein tyrosine kinase activity"/>
    <property type="evidence" value="ECO:0007669"/>
    <property type="project" value="TreeGrafter"/>
</dbReference>
<evidence type="ECO:0000313" key="1">
    <source>
        <dbReference type="EMBL" id="SJN38645.1"/>
    </source>
</evidence>
<dbReference type="GO" id="GO:0008967">
    <property type="term" value="F:phosphoglycolate phosphatase activity"/>
    <property type="evidence" value="ECO:0007669"/>
    <property type="project" value="UniProtKB-EC"/>
</dbReference>
<dbReference type="Proteomes" id="UP000196778">
    <property type="component" value="Unassembled WGS sequence"/>
</dbReference>
<dbReference type="SUPFAM" id="SSF56784">
    <property type="entry name" value="HAD-like"/>
    <property type="match status" value="1"/>
</dbReference>
<dbReference type="AlphaFoldDB" id="A0A1R4K3J1"/>
<dbReference type="EMBL" id="FUKR01000061">
    <property type="protein sequence ID" value="SJN38645.1"/>
    <property type="molecule type" value="Genomic_DNA"/>
</dbReference>
<accession>A0A1R4K3J1</accession>
<sequence length="244" mass="25324">MIPVETLSPWSVVFFDLDGTIVDSAPGITSRIAASLVELGHPRPTDAQLRSYVGPPILDGFRNISGLSDSEADEALRHYRSRVAEVGPEHDSALYPGVAEILGELSLRGIPLALSTSKPESQAVRILRHYGLTGFFTVICGASEDEVRSSKADVVAEAIRRLGALGIAAHPGVLVGDRVMDVEGAAAHGLSSILVRWGYGSAEEERGATAAVDTPVQLAELLGLAAPVPRGLPSTADAAGGGAS</sequence>
<organism evidence="1 2">
    <name type="scientific">Mycetocola reblochoni REB411</name>
    <dbReference type="NCBI Taxonomy" id="1255698"/>
    <lineage>
        <taxon>Bacteria</taxon>
        <taxon>Bacillati</taxon>
        <taxon>Actinomycetota</taxon>
        <taxon>Actinomycetes</taxon>
        <taxon>Micrococcales</taxon>
        <taxon>Microbacteriaceae</taxon>
        <taxon>Mycetocola</taxon>
    </lineage>
</organism>
<gene>
    <name evidence="1" type="ORF">FM119_11060</name>
</gene>
<dbReference type="RefSeq" id="WP_087138105.1">
    <property type="nucleotide sequence ID" value="NZ_FUKR01000061.1"/>
</dbReference>
<dbReference type="SFLD" id="SFLDS00003">
    <property type="entry name" value="Haloacid_Dehalogenase"/>
    <property type="match status" value="1"/>
</dbReference>
<dbReference type="GO" id="GO:0005829">
    <property type="term" value="C:cytosol"/>
    <property type="evidence" value="ECO:0007669"/>
    <property type="project" value="TreeGrafter"/>
</dbReference>
<keyword evidence="1" id="KW-0378">Hydrolase</keyword>
<dbReference type="SFLD" id="SFLDG01129">
    <property type="entry name" value="C1.5:_HAD__Beta-PGM__Phosphata"/>
    <property type="match status" value="1"/>
</dbReference>
<dbReference type="InterPro" id="IPR050155">
    <property type="entry name" value="HAD-like_hydrolase_sf"/>
</dbReference>
<dbReference type="InterPro" id="IPR023198">
    <property type="entry name" value="PGP-like_dom2"/>
</dbReference>
<proteinExistence type="predicted"/>
<dbReference type="Gene3D" id="1.10.150.240">
    <property type="entry name" value="Putative phosphatase, domain 2"/>
    <property type="match status" value="1"/>
</dbReference>
<dbReference type="InterPro" id="IPR041492">
    <property type="entry name" value="HAD_2"/>
</dbReference>
<dbReference type="PANTHER" id="PTHR43434:SF20">
    <property type="entry name" value="5'-NUCLEOTIDASE"/>
    <property type="match status" value="1"/>
</dbReference>
<protein>
    <submittedName>
        <fullName evidence="1">Phosphoglycolate phosphatase</fullName>
        <ecNumber evidence="1">3.1.3.18</ecNumber>
    </submittedName>
</protein>
<evidence type="ECO:0000313" key="2">
    <source>
        <dbReference type="Proteomes" id="UP000196778"/>
    </source>
</evidence>
<dbReference type="Gene3D" id="3.40.50.1000">
    <property type="entry name" value="HAD superfamily/HAD-like"/>
    <property type="match status" value="1"/>
</dbReference>
<dbReference type="InterPro" id="IPR023214">
    <property type="entry name" value="HAD_sf"/>
</dbReference>
<keyword evidence="2" id="KW-1185">Reference proteome</keyword>
<dbReference type="PANTHER" id="PTHR43434">
    <property type="entry name" value="PHOSPHOGLYCOLATE PHOSPHATASE"/>
    <property type="match status" value="1"/>
</dbReference>
<dbReference type="EC" id="3.1.3.18" evidence="1"/>
<dbReference type="InterPro" id="IPR036412">
    <property type="entry name" value="HAD-like_sf"/>
</dbReference>